<dbReference type="Gene3D" id="3.90.1530.30">
    <property type="match status" value="1"/>
</dbReference>
<dbReference type="NCBIfam" id="TIGR00180">
    <property type="entry name" value="parB_part"/>
    <property type="match status" value="1"/>
</dbReference>
<protein>
    <submittedName>
        <fullName evidence="4">ParB/RepB/Spo0J family partition protein</fullName>
    </submittedName>
</protein>
<dbReference type="SMART" id="SM00470">
    <property type="entry name" value="ParB"/>
    <property type="match status" value="1"/>
</dbReference>
<dbReference type="InterPro" id="IPR041468">
    <property type="entry name" value="HTH_ParB/Spo0J"/>
</dbReference>
<evidence type="ECO:0000259" key="3">
    <source>
        <dbReference type="SMART" id="SM00470"/>
    </source>
</evidence>
<gene>
    <name evidence="4" type="ORF">WCD58_32765</name>
</gene>
<dbReference type="Pfam" id="PF02195">
    <property type="entry name" value="ParB_N"/>
    <property type="match status" value="1"/>
</dbReference>
<dbReference type="InterPro" id="IPR004437">
    <property type="entry name" value="ParB/RepB/Spo0J"/>
</dbReference>
<dbReference type="SUPFAM" id="SSF109709">
    <property type="entry name" value="KorB DNA-binding domain-like"/>
    <property type="match status" value="1"/>
</dbReference>
<dbReference type="PANTHER" id="PTHR33375:SF1">
    <property type="entry name" value="CHROMOSOME-PARTITIONING PROTEIN PARB-RELATED"/>
    <property type="match status" value="1"/>
</dbReference>
<proteinExistence type="inferred from homology"/>
<dbReference type="InterPro" id="IPR036086">
    <property type="entry name" value="ParB/Sulfiredoxin_sf"/>
</dbReference>
<dbReference type="Pfam" id="PF17762">
    <property type="entry name" value="HTH_ParB"/>
    <property type="match status" value="1"/>
</dbReference>
<evidence type="ECO:0000313" key="5">
    <source>
        <dbReference type="Proteomes" id="UP001369736"/>
    </source>
</evidence>
<evidence type="ECO:0000313" key="4">
    <source>
        <dbReference type="EMBL" id="MEJ2865964.1"/>
    </source>
</evidence>
<dbReference type="PANTHER" id="PTHR33375">
    <property type="entry name" value="CHROMOSOME-PARTITIONING PROTEIN PARB-RELATED"/>
    <property type="match status" value="1"/>
</dbReference>
<comment type="similarity">
    <text evidence="1">Belongs to the ParB family.</text>
</comment>
<keyword evidence="2" id="KW-0159">Chromosome partition</keyword>
<dbReference type="Gene3D" id="1.10.10.2830">
    <property type="match status" value="1"/>
</dbReference>
<dbReference type="InterPro" id="IPR003115">
    <property type="entry name" value="ParB_N"/>
</dbReference>
<keyword evidence="5" id="KW-1185">Reference proteome</keyword>
<dbReference type="InterPro" id="IPR050336">
    <property type="entry name" value="Chromosome_partition/occlusion"/>
</dbReference>
<name>A0ABU8MGB8_9PSEU</name>
<evidence type="ECO:0000256" key="1">
    <source>
        <dbReference type="ARBA" id="ARBA00006295"/>
    </source>
</evidence>
<dbReference type="EMBL" id="JBBEGM010000025">
    <property type="protein sequence ID" value="MEJ2865964.1"/>
    <property type="molecule type" value="Genomic_DNA"/>
</dbReference>
<organism evidence="4 5">
    <name type="scientific">Actinomycetospora flava</name>
    <dbReference type="NCBI Taxonomy" id="3129232"/>
    <lineage>
        <taxon>Bacteria</taxon>
        <taxon>Bacillati</taxon>
        <taxon>Actinomycetota</taxon>
        <taxon>Actinomycetes</taxon>
        <taxon>Pseudonocardiales</taxon>
        <taxon>Pseudonocardiaceae</taxon>
        <taxon>Actinomycetospora</taxon>
    </lineage>
</organism>
<dbReference type="Proteomes" id="UP001369736">
    <property type="component" value="Unassembled WGS sequence"/>
</dbReference>
<comment type="caution">
    <text evidence="4">The sequence shown here is derived from an EMBL/GenBank/DDBJ whole genome shotgun (WGS) entry which is preliminary data.</text>
</comment>
<sequence>MAKVNLAALASTDVPDSDPRTARTAGATELPVDRLAVNPLNQRTDSDEDADELEAMAETIRAHGVLQPLIVVTTSAFLASYPDQAGALADARWVTLIGNRRLVAARRAQLRQVPAIVNDGQLGSMYEIMLVENGNRRELSPLREAEAIARALDHEGITQDALAKRIGRTGAHVTYRLQLLGLIPALRAALDAKTLTVEQGREIGRLPDDEQEQIAAAGPPYRLTPKPLNDVKRRSRSLPKGDPAAAAASIRELYSGDELAELIRLLQSD</sequence>
<accession>A0ABU8MGB8</accession>
<feature type="domain" description="ParB-like N-terminal" evidence="3">
    <location>
        <begin position="28"/>
        <end position="134"/>
    </location>
</feature>
<reference evidence="4 5" key="1">
    <citation type="submission" date="2024-03" db="EMBL/GenBank/DDBJ databases">
        <title>Actinomycetospora sp. OC33-EN07, a novel actinomycete isolated from wild orchid (Aerides multiflora).</title>
        <authorList>
            <person name="Suriyachadkun C."/>
        </authorList>
    </citation>
    <scope>NUCLEOTIDE SEQUENCE [LARGE SCALE GENOMIC DNA]</scope>
    <source>
        <strain evidence="4 5">OC33-EN07</strain>
    </source>
</reference>
<evidence type="ECO:0000256" key="2">
    <source>
        <dbReference type="ARBA" id="ARBA00022829"/>
    </source>
</evidence>
<dbReference type="RefSeq" id="WP_337707346.1">
    <property type="nucleotide sequence ID" value="NZ_JBBEGM010000025.1"/>
</dbReference>
<dbReference type="SUPFAM" id="SSF110849">
    <property type="entry name" value="ParB/Sulfiredoxin"/>
    <property type="match status" value="1"/>
</dbReference>